<proteinExistence type="inferred from homology"/>
<sequence length="413" mass="46082">MPTTITVFVDPHTQPHNWAYTKRQEVQGYGQLKRILKSYPVPHSLQGVTKGKIVSIDVSIDKKDLEIKLIKFISSIGTSKRSSIDKNIIDTIGDIPLQEIQDPYLKGKVNKVWTLDVSYNPALSIKDIIARQMIDDALVDKKILPEKTIIVEATSGNTGAGLALLGTYYGLTTMLIVPDKVSVEKINRLREFGAHVIIAPTQVSPTNPRSYYSIRDFLGKGKNVWVPQQYDNLSNSKAHRLFTGPHIWKKTKGKVTAVIIPTGTCGTISGIGQYLKGKNPNIKIIGVDTVGSILYLLKQGHKVEDVQKYSHSYDIQGFGEDFQPKNLDLNVVDTYIRVSDISGLQMTQLLPALGFFQGQSSGASYAALLESIDKKYISEKDNVVVLFPDVGIPYRHDVYNDEWMKEKKFQVQS</sequence>
<reference evidence="6" key="1">
    <citation type="submission" date="2017-09" db="EMBL/GenBank/DDBJ databases">
        <title>Depth-based differentiation of microbial function through sediment-hosted aquifers and enrichment of novel symbionts in the deep terrestrial subsurface.</title>
        <authorList>
            <person name="Probst A.J."/>
            <person name="Ladd B."/>
            <person name="Jarett J.K."/>
            <person name="Geller-Mcgrath D.E."/>
            <person name="Sieber C.M.K."/>
            <person name="Emerson J.B."/>
            <person name="Anantharaman K."/>
            <person name="Thomas B.C."/>
            <person name="Malmstrom R."/>
            <person name="Stieglmeier M."/>
            <person name="Klingl A."/>
            <person name="Woyke T."/>
            <person name="Ryan C.M."/>
            <person name="Banfield J.F."/>
        </authorList>
    </citation>
    <scope>NUCLEOTIDE SEQUENCE [LARGE SCALE GENOMIC DNA]</scope>
</reference>
<dbReference type="GO" id="GO:0006534">
    <property type="term" value="P:cysteine metabolic process"/>
    <property type="evidence" value="ECO:0007669"/>
    <property type="project" value="UniProtKB-ARBA"/>
</dbReference>
<dbReference type="InterPro" id="IPR036052">
    <property type="entry name" value="TrpB-like_PALP_sf"/>
</dbReference>
<evidence type="ECO:0000313" key="6">
    <source>
        <dbReference type="Proteomes" id="UP000228500"/>
    </source>
</evidence>
<evidence type="ECO:0000256" key="3">
    <source>
        <dbReference type="ARBA" id="ARBA00022898"/>
    </source>
</evidence>
<dbReference type="FunFam" id="3.40.50.1100:FF:000118">
    <property type="entry name" value="Related to CYS4-cystathionine beta-synthase"/>
    <property type="match status" value="1"/>
</dbReference>
<dbReference type="CDD" id="cd01561">
    <property type="entry name" value="CBS_like"/>
    <property type="match status" value="1"/>
</dbReference>
<dbReference type="InterPro" id="IPR001926">
    <property type="entry name" value="TrpB-like_PALP"/>
</dbReference>
<dbReference type="SUPFAM" id="SSF53686">
    <property type="entry name" value="Tryptophan synthase beta subunit-like PLP-dependent enzymes"/>
    <property type="match status" value="1"/>
</dbReference>
<feature type="domain" description="Tryptophan synthase beta chain-like PALP" evidence="4">
    <location>
        <begin position="90"/>
        <end position="389"/>
    </location>
</feature>
<name>A0A2M7LL52_9BACT</name>
<dbReference type="Gene3D" id="3.40.50.1100">
    <property type="match status" value="2"/>
</dbReference>
<gene>
    <name evidence="5" type="ORF">COZ40_01390</name>
</gene>
<comment type="caution">
    <text evidence="5">The sequence shown here is derived from an EMBL/GenBank/DDBJ whole genome shotgun (WGS) entry which is preliminary data.</text>
</comment>
<dbReference type="GO" id="GO:0009069">
    <property type="term" value="P:serine family amino acid metabolic process"/>
    <property type="evidence" value="ECO:0007669"/>
    <property type="project" value="UniProtKB-ARBA"/>
</dbReference>
<dbReference type="Proteomes" id="UP000228500">
    <property type="component" value="Unassembled WGS sequence"/>
</dbReference>
<evidence type="ECO:0000313" key="5">
    <source>
        <dbReference type="EMBL" id="PIX68794.1"/>
    </source>
</evidence>
<dbReference type="EMBL" id="PFJH01000058">
    <property type="protein sequence ID" value="PIX68794.1"/>
    <property type="molecule type" value="Genomic_DNA"/>
</dbReference>
<dbReference type="GO" id="GO:0044272">
    <property type="term" value="P:sulfur compound biosynthetic process"/>
    <property type="evidence" value="ECO:0007669"/>
    <property type="project" value="UniProtKB-ARBA"/>
</dbReference>
<comment type="cofactor">
    <cofactor evidence="1">
        <name>pyridoxal 5'-phosphate</name>
        <dbReference type="ChEBI" id="CHEBI:597326"/>
    </cofactor>
</comment>
<dbReference type="InterPro" id="IPR050214">
    <property type="entry name" value="Cys_Synth/Cystath_Beta-Synth"/>
</dbReference>
<keyword evidence="3" id="KW-0663">Pyridoxal phosphate</keyword>
<evidence type="ECO:0000259" key="4">
    <source>
        <dbReference type="Pfam" id="PF00291"/>
    </source>
</evidence>
<evidence type="ECO:0000256" key="1">
    <source>
        <dbReference type="ARBA" id="ARBA00001933"/>
    </source>
</evidence>
<evidence type="ECO:0000256" key="2">
    <source>
        <dbReference type="ARBA" id="ARBA00007103"/>
    </source>
</evidence>
<organism evidence="5 6">
    <name type="scientific">Candidatus Roizmanbacteria bacterium CG_4_10_14_3_um_filter_39_13</name>
    <dbReference type="NCBI Taxonomy" id="1974831"/>
    <lineage>
        <taxon>Bacteria</taxon>
        <taxon>Candidatus Roizmaniibacteriota</taxon>
    </lineage>
</organism>
<comment type="similarity">
    <text evidence="2">Belongs to the cysteine synthase/cystathionine beta-synthase family.</text>
</comment>
<dbReference type="Pfam" id="PF00291">
    <property type="entry name" value="PALP"/>
    <property type="match status" value="1"/>
</dbReference>
<dbReference type="PANTHER" id="PTHR10314">
    <property type="entry name" value="CYSTATHIONINE BETA-SYNTHASE"/>
    <property type="match status" value="1"/>
</dbReference>
<dbReference type="AlphaFoldDB" id="A0A2M7LL52"/>
<protein>
    <submittedName>
        <fullName evidence="5">Cystathionine beta-synthase</fullName>
    </submittedName>
</protein>
<accession>A0A2M7LL52</accession>